<proteinExistence type="predicted"/>
<reference evidence="2" key="1">
    <citation type="submission" date="2016-10" db="EMBL/GenBank/DDBJ databases">
        <authorList>
            <person name="Benchimol M."/>
            <person name="Almeida L.G."/>
            <person name="Vasconcelos A.T."/>
            <person name="Perreira-Neves A."/>
            <person name="Rosa I.A."/>
            <person name="Tasca T."/>
            <person name="Bogo M.R."/>
            <person name="de Souza W."/>
        </authorList>
    </citation>
    <scope>NUCLEOTIDE SEQUENCE [LARGE SCALE GENOMIC DNA]</scope>
    <source>
        <strain evidence="2">K</strain>
    </source>
</reference>
<comment type="caution">
    <text evidence="2">The sequence shown here is derived from an EMBL/GenBank/DDBJ whole genome shotgun (WGS) entry which is preliminary data.</text>
</comment>
<accession>A0A1J4JW78</accession>
<evidence type="ECO:0000313" key="3">
    <source>
        <dbReference type="Proteomes" id="UP000179807"/>
    </source>
</evidence>
<feature type="region of interest" description="Disordered" evidence="1">
    <location>
        <begin position="64"/>
        <end position="89"/>
    </location>
</feature>
<dbReference type="Proteomes" id="UP000179807">
    <property type="component" value="Unassembled WGS sequence"/>
</dbReference>
<dbReference type="VEuPathDB" id="TrichDB:TRFO_29800"/>
<feature type="compositionally biased region" description="Acidic residues" evidence="1">
    <location>
        <begin position="75"/>
        <end position="86"/>
    </location>
</feature>
<dbReference type="RefSeq" id="XP_068356106.1">
    <property type="nucleotide sequence ID" value="XM_068506983.1"/>
</dbReference>
<dbReference type="EMBL" id="MLAK01000846">
    <property type="protein sequence ID" value="OHT02970.1"/>
    <property type="molecule type" value="Genomic_DNA"/>
</dbReference>
<protein>
    <submittedName>
        <fullName evidence="2">Uncharacterized protein</fullName>
    </submittedName>
</protein>
<evidence type="ECO:0000256" key="1">
    <source>
        <dbReference type="SAM" id="MobiDB-lite"/>
    </source>
</evidence>
<keyword evidence="3" id="KW-1185">Reference proteome</keyword>
<dbReference type="GeneID" id="94841687"/>
<sequence length="160" mass="18866">MKRQTTKIQVKTTQVNENTEIQDMWKDPVFVSRQQELQKLSQDFSTAIDKLIVNKPLAVNSSLLNNSNSSSYYDSYDEEEEEEETTQEFQKIGDTVREQALLLMYEIDQMKKDTYQLISWFRPSTVKKHPKLSKMKNGLESLINYLDSLRMRAECLISYY</sequence>
<organism evidence="2 3">
    <name type="scientific">Tritrichomonas foetus</name>
    <dbReference type="NCBI Taxonomy" id="1144522"/>
    <lineage>
        <taxon>Eukaryota</taxon>
        <taxon>Metamonada</taxon>
        <taxon>Parabasalia</taxon>
        <taxon>Tritrichomonadida</taxon>
        <taxon>Tritrichomonadidae</taxon>
        <taxon>Tritrichomonas</taxon>
    </lineage>
</organism>
<dbReference type="OrthoDB" id="10616567at2759"/>
<name>A0A1J4JW78_9EUKA</name>
<dbReference type="AlphaFoldDB" id="A0A1J4JW78"/>
<gene>
    <name evidence="2" type="ORF">TRFO_29800</name>
</gene>
<feature type="compositionally biased region" description="Low complexity" evidence="1">
    <location>
        <begin position="64"/>
        <end position="74"/>
    </location>
</feature>
<evidence type="ECO:0000313" key="2">
    <source>
        <dbReference type="EMBL" id="OHT02970.1"/>
    </source>
</evidence>